<evidence type="ECO:0000256" key="16">
    <source>
        <dbReference type="ARBA" id="ARBA00057299"/>
    </source>
</evidence>
<evidence type="ECO:0000256" key="7">
    <source>
        <dbReference type="ARBA" id="ARBA00022670"/>
    </source>
</evidence>
<dbReference type="Gene3D" id="3.40.630.10">
    <property type="entry name" value="Zn peptidases"/>
    <property type="match status" value="1"/>
</dbReference>
<comment type="subcellular location">
    <subcellularLocation>
        <location evidence="3">Secreted</location>
    </subcellularLocation>
</comment>
<comment type="cofactor">
    <cofactor evidence="1">
        <name>Zn(2+)</name>
        <dbReference type="ChEBI" id="CHEBI:29105"/>
    </cofactor>
</comment>
<evidence type="ECO:0000256" key="13">
    <source>
        <dbReference type="ARBA" id="ARBA00023049"/>
    </source>
</evidence>
<dbReference type="PROSITE" id="PS52035">
    <property type="entry name" value="PEPTIDASE_M14"/>
    <property type="match status" value="1"/>
</dbReference>
<keyword evidence="20" id="KW-1185">Reference proteome</keyword>
<keyword evidence="8" id="KW-0479">Metal-binding</keyword>
<keyword evidence="12" id="KW-0843">Virulence</keyword>
<dbReference type="SUPFAM" id="SSF53187">
    <property type="entry name" value="Zn-dependent exopeptidases"/>
    <property type="match status" value="1"/>
</dbReference>
<evidence type="ECO:0000256" key="2">
    <source>
        <dbReference type="ARBA" id="ARBA00003091"/>
    </source>
</evidence>
<reference evidence="19 20" key="1">
    <citation type="journal article" date="2007" name="Science">
        <title>Sea anemone genome reveals ancestral eumetazoan gene repertoire and genomic organization.</title>
        <authorList>
            <person name="Putnam N.H."/>
            <person name="Srivastava M."/>
            <person name="Hellsten U."/>
            <person name="Dirks B."/>
            <person name="Chapman J."/>
            <person name="Salamov A."/>
            <person name="Terry A."/>
            <person name="Shapiro H."/>
            <person name="Lindquist E."/>
            <person name="Kapitonov V.V."/>
            <person name="Jurka J."/>
            <person name="Genikhovich G."/>
            <person name="Grigoriev I.V."/>
            <person name="Lucas S.M."/>
            <person name="Steele R.E."/>
            <person name="Finnerty J.R."/>
            <person name="Technau U."/>
            <person name="Martindale M.Q."/>
            <person name="Rokhsar D.S."/>
        </authorList>
    </citation>
    <scope>NUCLEOTIDE SEQUENCE [LARGE SCALE GENOMIC DNA]</scope>
    <source>
        <strain evidence="20">CH2 X CH6</strain>
    </source>
</reference>
<accession>A7RNM7</accession>
<feature type="non-terminal residue" evidence="19">
    <location>
        <position position="394"/>
    </location>
</feature>
<evidence type="ECO:0000256" key="10">
    <source>
        <dbReference type="ARBA" id="ARBA00022801"/>
    </source>
</evidence>
<dbReference type="KEGG" id="nve:5519093"/>
<evidence type="ECO:0000256" key="14">
    <source>
        <dbReference type="ARBA" id="ARBA00023145"/>
    </source>
</evidence>
<dbReference type="InParanoid" id="A7RNM7"/>
<evidence type="ECO:0000256" key="9">
    <source>
        <dbReference type="ARBA" id="ARBA00022729"/>
    </source>
</evidence>
<evidence type="ECO:0000256" key="12">
    <source>
        <dbReference type="ARBA" id="ARBA00023026"/>
    </source>
</evidence>
<dbReference type="SMART" id="SM00631">
    <property type="entry name" value="Zn_pept"/>
    <property type="match status" value="1"/>
</dbReference>
<dbReference type="FunCoup" id="A7RNM7">
    <property type="interactions" value="29"/>
</dbReference>
<dbReference type="PROSITE" id="PS00132">
    <property type="entry name" value="CARBOXYPEPT_ZN_1"/>
    <property type="match status" value="1"/>
</dbReference>
<keyword evidence="7" id="KW-0645">Protease</keyword>
<keyword evidence="9" id="KW-0732">Signal</keyword>
<dbReference type="GO" id="GO:0005615">
    <property type="term" value="C:extracellular space"/>
    <property type="evidence" value="ECO:0000318"/>
    <property type="project" value="GO_Central"/>
</dbReference>
<dbReference type="HOGENOM" id="CLU_019326_4_1_1"/>
<evidence type="ECO:0000313" key="19">
    <source>
        <dbReference type="EMBL" id="EDO46954.1"/>
    </source>
</evidence>
<dbReference type="PhylomeDB" id="A7RNM7"/>
<evidence type="ECO:0000256" key="6">
    <source>
        <dbReference type="ARBA" id="ARBA00022645"/>
    </source>
</evidence>
<dbReference type="InterPro" id="IPR003146">
    <property type="entry name" value="M14A_act_pep"/>
</dbReference>
<dbReference type="SUPFAM" id="SSF54897">
    <property type="entry name" value="Protease propeptides/inhibitors"/>
    <property type="match status" value="1"/>
</dbReference>
<comment type="function">
    <text evidence="16">Involved in the digestion of the blood meal.</text>
</comment>
<dbReference type="EMBL" id="DS469523">
    <property type="protein sequence ID" value="EDO46954.1"/>
    <property type="molecule type" value="Genomic_DNA"/>
</dbReference>
<feature type="domain" description="Peptidase M14" evidence="18">
    <location>
        <begin position="93"/>
        <end position="392"/>
    </location>
</feature>
<name>A7RNM7_NEMVE</name>
<evidence type="ECO:0000256" key="5">
    <source>
        <dbReference type="ARBA" id="ARBA00022525"/>
    </source>
</evidence>
<comment type="function">
    <text evidence="2">Extracellular metalloprotease that contributes to pathogenicity.</text>
</comment>
<dbReference type="GO" id="GO:0004181">
    <property type="term" value="F:metallocarboxypeptidase activity"/>
    <property type="evidence" value="ECO:0000318"/>
    <property type="project" value="GO_Central"/>
</dbReference>
<dbReference type="PANTHER" id="PTHR11705">
    <property type="entry name" value="PROTEASE FAMILY M14 CARBOXYPEPTIDASE A,B"/>
    <property type="match status" value="1"/>
</dbReference>
<comment type="similarity">
    <text evidence="4 17">Belongs to the peptidase M14 family.</text>
</comment>
<dbReference type="Proteomes" id="UP000001593">
    <property type="component" value="Unassembled WGS sequence"/>
</dbReference>
<dbReference type="Pfam" id="PF02244">
    <property type="entry name" value="Propep_M14"/>
    <property type="match status" value="1"/>
</dbReference>
<dbReference type="InterPro" id="IPR057246">
    <property type="entry name" value="CARBOXYPEPT_ZN_1"/>
</dbReference>
<protein>
    <recommendedName>
        <fullName evidence="18">Peptidase M14 domain-containing protein</fullName>
    </recommendedName>
</protein>
<gene>
    <name evidence="19" type="ORF">NEMVEDRAFT_v1g87987</name>
</gene>
<keyword evidence="14" id="KW-0865">Zymogen</keyword>
<keyword evidence="6" id="KW-0121">Carboxypeptidase</keyword>
<dbReference type="OMA" id="WRIIVLW"/>
<dbReference type="PRINTS" id="PR00765">
    <property type="entry name" value="CRBOXYPTASEA"/>
</dbReference>
<dbReference type="eggNOG" id="KOG2650">
    <property type="taxonomic scope" value="Eukaryota"/>
</dbReference>
<proteinExistence type="inferred from homology"/>
<dbReference type="CDD" id="cd03860">
    <property type="entry name" value="M14_CP_A-B_like"/>
    <property type="match status" value="1"/>
</dbReference>
<keyword evidence="13" id="KW-0482">Metalloprotease</keyword>
<keyword evidence="15" id="KW-1015">Disulfide bond</keyword>
<evidence type="ECO:0000256" key="17">
    <source>
        <dbReference type="PROSITE-ProRule" id="PRU01379"/>
    </source>
</evidence>
<dbReference type="PANTHER" id="PTHR11705:SF143">
    <property type="entry name" value="SLL0236 PROTEIN"/>
    <property type="match status" value="1"/>
</dbReference>
<evidence type="ECO:0000256" key="4">
    <source>
        <dbReference type="ARBA" id="ARBA00005988"/>
    </source>
</evidence>
<evidence type="ECO:0000256" key="15">
    <source>
        <dbReference type="ARBA" id="ARBA00023157"/>
    </source>
</evidence>
<dbReference type="GO" id="GO:0008270">
    <property type="term" value="F:zinc ion binding"/>
    <property type="evidence" value="ECO:0007669"/>
    <property type="project" value="InterPro"/>
</dbReference>
<evidence type="ECO:0000256" key="11">
    <source>
        <dbReference type="ARBA" id="ARBA00022833"/>
    </source>
</evidence>
<sequence length="394" mass="44848">NKVVRVIPQDEAEIHVINELRNHKDIKVDFWAPPSRPRHPVDLHVTAHAYKRLARHLSANRIPFTLQIPDVQRLVDQQKMATAGRASASWYSTYHTLDQIYAELKNLYNTYYRNGNVRVFTVGKSYNGKDQKAIEIKGKRARNKPVFFMNCGIHAREWVSPATCMYIAKQLLSRYGKDANVTSVLDKMDFVIMPVLNPDGYVFTWERQRFWRKTLKPNSGTFCVGTDPNRNWDYKWGAEGASTDPCADDYRGPHAFSEIEIVNVAKYLKKLGDRIKGYMDIHAYSQFWMIPWGHTQTPSKDYQELMRVSKAGAEAIRSSGDNTVYKVGPSSTVIYVNSGGSKDYTYGALGIKYSFALELRDTGKEGFLLPPEQIIPTALETFNGVIAAAKEMEV</sequence>
<dbReference type="InterPro" id="IPR036990">
    <property type="entry name" value="M14A-like_propep"/>
</dbReference>
<organism evidence="19 20">
    <name type="scientific">Nematostella vectensis</name>
    <name type="common">Starlet sea anemone</name>
    <dbReference type="NCBI Taxonomy" id="45351"/>
    <lineage>
        <taxon>Eukaryota</taxon>
        <taxon>Metazoa</taxon>
        <taxon>Cnidaria</taxon>
        <taxon>Anthozoa</taxon>
        <taxon>Hexacorallia</taxon>
        <taxon>Actiniaria</taxon>
        <taxon>Edwardsiidae</taxon>
        <taxon>Nematostella</taxon>
    </lineage>
</organism>
<dbReference type="Pfam" id="PF00246">
    <property type="entry name" value="Peptidase_M14"/>
    <property type="match status" value="1"/>
</dbReference>
<evidence type="ECO:0000259" key="18">
    <source>
        <dbReference type="PROSITE" id="PS52035"/>
    </source>
</evidence>
<dbReference type="Gene3D" id="3.30.70.340">
    <property type="entry name" value="Metallocarboxypeptidase-like"/>
    <property type="match status" value="1"/>
</dbReference>
<evidence type="ECO:0000256" key="3">
    <source>
        <dbReference type="ARBA" id="ARBA00004613"/>
    </source>
</evidence>
<keyword evidence="10" id="KW-0378">Hydrolase</keyword>
<keyword evidence="5" id="KW-0964">Secreted</keyword>
<dbReference type="FunFam" id="3.30.70.340:FF:000002">
    <property type="entry name" value="Carboxypeptidase A"/>
    <property type="match status" value="1"/>
</dbReference>
<dbReference type="GO" id="GO:0006508">
    <property type="term" value="P:proteolysis"/>
    <property type="evidence" value="ECO:0000318"/>
    <property type="project" value="GO_Central"/>
</dbReference>
<keyword evidence="11" id="KW-0862">Zinc</keyword>
<dbReference type="FunFam" id="3.40.630.10:FF:000040">
    <property type="entry name" value="zinc carboxypeptidase"/>
    <property type="match status" value="1"/>
</dbReference>
<feature type="active site" description="Proton donor/acceptor" evidence="17">
    <location>
        <position position="358"/>
    </location>
</feature>
<evidence type="ECO:0000256" key="1">
    <source>
        <dbReference type="ARBA" id="ARBA00001947"/>
    </source>
</evidence>
<evidence type="ECO:0000313" key="20">
    <source>
        <dbReference type="Proteomes" id="UP000001593"/>
    </source>
</evidence>
<dbReference type="AlphaFoldDB" id="A7RNM7"/>
<evidence type="ECO:0000256" key="8">
    <source>
        <dbReference type="ARBA" id="ARBA00022723"/>
    </source>
</evidence>
<dbReference type="InterPro" id="IPR000834">
    <property type="entry name" value="Peptidase_M14"/>
</dbReference>